<dbReference type="EMBL" id="JAWDID010000028">
    <property type="protein sequence ID" value="MDU0341749.1"/>
    <property type="molecule type" value="Genomic_DNA"/>
</dbReference>
<dbReference type="InterPro" id="IPR000792">
    <property type="entry name" value="Tscrpt_reg_LuxR_C"/>
</dbReference>
<sequence length="368" mass="39922">MLKETMIEPAERDLTDLIYAALLGERSWQDFLDRLNALIPGGVSTLFFHDEKSGEGGISLAAGLDADTARDYAAHYVGLNPWMHNVARTPLGTGIIGERIVPRDEFVRTEYYADFLRRREIEAGVGVTLWREEACSFLLSTLTARIDPDANQQVADLLTRLTPHLTRAFRYYRTGRFDGALAQFGGSLLESPDVGVIVVGEGMVVRAASPRAEALLSSGAVVGLTAMGRLRLRDEAAAMLLKQMLARDYAGPRSLSTHLGAYRLTLVKAEAEGATGYFSGLAATLIIEEARPAGAPDMGWLARRYGLTRAETRTVEGIVAGLTPIQVAESRGIGLETVRAQLKAVYAKTDVNSQAGLVRIAFGFPPPR</sequence>
<comment type="caution">
    <text evidence="2">The sequence shown here is derived from an EMBL/GenBank/DDBJ whole genome shotgun (WGS) entry which is preliminary data.</text>
</comment>
<proteinExistence type="predicted"/>
<dbReference type="InterPro" id="IPR036388">
    <property type="entry name" value="WH-like_DNA-bd_sf"/>
</dbReference>
<name>A0ABU3SAJ0_9HYPH</name>
<dbReference type="RefSeq" id="WP_316019562.1">
    <property type="nucleotide sequence ID" value="NZ_JAWDID010000028.1"/>
</dbReference>
<gene>
    <name evidence="2" type="ORF">RKE40_17750</name>
</gene>
<dbReference type="Gene3D" id="1.10.10.10">
    <property type="entry name" value="Winged helix-like DNA-binding domain superfamily/Winged helix DNA-binding domain"/>
    <property type="match status" value="1"/>
</dbReference>
<keyword evidence="3" id="KW-1185">Reference proteome</keyword>
<dbReference type="SUPFAM" id="SSF46894">
    <property type="entry name" value="C-terminal effector domain of the bipartite response regulators"/>
    <property type="match status" value="1"/>
</dbReference>
<evidence type="ECO:0000313" key="3">
    <source>
        <dbReference type="Proteomes" id="UP001254257"/>
    </source>
</evidence>
<feature type="domain" description="HTH luxR-type" evidence="1">
    <location>
        <begin position="304"/>
        <end position="361"/>
    </location>
</feature>
<evidence type="ECO:0000259" key="1">
    <source>
        <dbReference type="SMART" id="SM00421"/>
    </source>
</evidence>
<dbReference type="Proteomes" id="UP001254257">
    <property type="component" value="Unassembled WGS sequence"/>
</dbReference>
<organism evidence="2 3">
    <name type="scientific">Bosea rubneri</name>
    <dbReference type="NCBI Taxonomy" id="3075434"/>
    <lineage>
        <taxon>Bacteria</taxon>
        <taxon>Pseudomonadati</taxon>
        <taxon>Pseudomonadota</taxon>
        <taxon>Alphaproteobacteria</taxon>
        <taxon>Hyphomicrobiales</taxon>
        <taxon>Boseaceae</taxon>
        <taxon>Bosea</taxon>
    </lineage>
</organism>
<evidence type="ECO:0000313" key="2">
    <source>
        <dbReference type="EMBL" id="MDU0341749.1"/>
    </source>
</evidence>
<dbReference type="SMART" id="SM00421">
    <property type="entry name" value="HTH_LUXR"/>
    <property type="match status" value="1"/>
</dbReference>
<dbReference type="InterPro" id="IPR016032">
    <property type="entry name" value="Sig_transdc_resp-reg_C-effctor"/>
</dbReference>
<accession>A0ABU3SAJ0</accession>
<reference evidence="2 3" key="1">
    <citation type="submission" date="2023-09" db="EMBL/GenBank/DDBJ databases">
        <title>Whole genome shotgun sequencing (WGS) of Bosea sp. ZW T0_25, isolated from stored onions (Allium cepa).</title>
        <authorList>
            <person name="Stoll D.A."/>
            <person name="Huch M."/>
        </authorList>
    </citation>
    <scope>NUCLEOTIDE SEQUENCE [LARGE SCALE GENOMIC DNA]</scope>
    <source>
        <strain evidence="2 3">ZW T0_25</strain>
    </source>
</reference>
<protein>
    <submittedName>
        <fullName evidence="2">Helix-turn-helix transcriptional regulator</fullName>
    </submittedName>
</protein>